<feature type="region of interest" description="Disordered" evidence="2">
    <location>
        <begin position="83"/>
        <end position="171"/>
    </location>
</feature>
<dbReference type="InterPro" id="IPR004882">
    <property type="entry name" value="Luc7-rel"/>
</dbReference>
<feature type="domain" description="Reverse transcriptase Ty1/copia-type" evidence="3">
    <location>
        <begin position="677"/>
        <end position="886"/>
    </location>
</feature>
<feature type="compositionally biased region" description="Acidic residues" evidence="2">
    <location>
        <begin position="503"/>
        <end position="516"/>
    </location>
</feature>
<dbReference type="Gene3D" id="3.40.50.410">
    <property type="entry name" value="von Willebrand factor, type A domain"/>
    <property type="match status" value="1"/>
</dbReference>
<feature type="compositionally biased region" description="Basic and acidic residues" evidence="2">
    <location>
        <begin position="83"/>
        <end position="157"/>
    </location>
</feature>
<evidence type="ECO:0000259" key="3">
    <source>
        <dbReference type="Pfam" id="PF07727"/>
    </source>
</evidence>
<feature type="region of interest" description="Disordered" evidence="2">
    <location>
        <begin position="1"/>
        <end position="23"/>
    </location>
</feature>
<comment type="caution">
    <text evidence="4">The sequence shown here is derived from an EMBL/GenBank/DDBJ whole genome shotgun (WGS) entry which is preliminary data.</text>
</comment>
<organism evidence="4 5">
    <name type="scientific">Tanacetum coccineum</name>
    <dbReference type="NCBI Taxonomy" id="301880"/>
    <lineage>
        <taxon>Eukaryota</taxon>
        <taxon>Viridiplantae</taxon>
        <taxon>Streptophyta</taxon>
        <taxon>Embryophyta</taxon>
        <taxon>Tracheophyta</taxon>
        <taxon>Spermatophyta</taxon>
        <taxon>Magnoliopsida</taxon>
        <taxon>eudicotyledons</taxon>
        <taxon>Gunneridae</taxon>
        <taxon>Pentapetalae</taxon>
        <taxon>asterids</taxon>
        <taxon>campanulids</taxon>
        <taxon>Asterales</taxon>
        <taxon>Asteraceae</taxon>
        <taxon>Asteroideae</taxon>
        <taxon>Anthemideae</taxon>
        <taxon>Anthemidinae</taxon>
        <taxon>Tanacetum</taxon>
    </lineage>
</organism>
<comment type="similarity">
    <text evidence="1">Belongs to the Luc7 family.</text>
</comment>
<feature type="compositionally biased region" description="Basic and acidic residues" evidence="2">
    <location>
        <begin position="517"/>
        <end position="531"/>
    </location>
</feature>
<proteinExistence type="inferred from homology"/>
<gene>
    <name evidence="4" type="ORF">Tco_0925860</name>
</gene>
<dbReference type="EMBL" id="BQNB010015050">
    <property type="protein sequence ID" value="GJT35441.1"/>
    <property type="molecule type" value="Genomic_DNA"/>
</dbReference>
<dbReference type="Proteomes" id="UP001151760">
    <property type="component" value="Unassembled WGS sequence"/>
</dbReference>
<evidence type="ECO:0000256" key="1">
    <source>
        <dbReference type="ARBA" id="ARBA00005655"/>
    </source>
</evidence>
<evidence type="ECO:0000256" key="2">
    <source>
        <dbReference type="SAM" id="MobiDB-lite"/>
    </source>
</evidence>
<feature type="region of interest" description="Disordered" evidence="2">
    <location>
        <begin position="503"/>
        <end position="542"/>
    </location>
</feature>
<dbReference type="PANTHER" id="PTHR12375">
    <property type="entry name" value="RNA-BINDING PROTEIN LUC7-RELATED"/>
    <property type="match status" value="1"/>
</dbReference>
<evidence type="ECO:0000313" key="5">
    <source>
        <dbReference type="Proteomes" id="UP001151760"/>
    </source>
</evidence>
<dbReference type="InterPro" id="IPR043502">
    <property type="entry name" value="DNA/RNA_pol_sf"/>
</dbReference>
<reference evidence="4" key="1">
    <citation type="journal article" date="2022" name="Int. J. Mol. Sci.">
        <title>Draft Genome of Tanacetum Coccineum: Genomic Comparison of Closely Related Tanacetum-Family Plants.</title>
        <authorList>
            <person name="Yamashiro T."/>
            <person name="Shiraishi A."/>
            <person name="Nakayama K."/>
            <person name="Satake H."/>
        </authorList>
    </citation>
    <scope>NUCLEOTIDE SEQUENCE</scope>
</reference>
<dbReference type="SUPFAM" id="SSF56672">
    <property type="entry name" value="DNA/RNA polymerases"/>
    <property type="match status" value="1"/>
</dbReference>
<accession>A0ABQ5D820</accession>
<dbReference type="InterPro" id="IPR036465">
    <property type="entry name" value="vWFA_dom_sf"/>
</dbReference>
<dbReference type="Pfam" id="PF07727">
    <property type="entry name" value="RVT_2"/>
    <property type="match status" value="1"/>
</dbReference>
<dbReference type="CDD" id="cd09272">
    <property type="entry name" value="RNase_HI_RT_Ty1"/>
    <property type="match status" value="1"/>
</dbReference>
<dbReference type="SUPFAM" id="SSF53300">
    <property type="entry name" value="vWA-like"/>
    <property type="match status" value="1"/>
</dbReference>
<sequence length="979" mass="111941">MSNGSTYLSIHLPPPRVEPPTDSAKYTAADVRVTDQKLRVCDICGAFLSVYDSDRRLADHFGGKLHLGYMQIREKLADLMEERNNNRKAPKKTEVTVENLVRSKERSRDVEREGSRDRDRASSRDRDRLRDNDRRSRDRGDRHNDRSRGYDRYDRDSRSRHRSRSRSRERARDYDRPRFIEGFSLGFISDYLFIFYAAASMYHHDGVSSADFAALFYILCNNGAELLEELGMDQWAVASENRALMCTGVALGVAAGWLGSYLRAWIMATLIVSKDLSDPLRSHINLDKDLHHILRKAVQFTRNLQSNALRSCLGSSALDQGNHLCSQEGERYLEDVLVDKQFLTPVSLKVQGVLLRLRIAIPMVKIKQKMKGENELLRLVDGGSPIRNPPSKIVRQSSVNRIRSNKRALVTTLDDLYAKIPYGNQSDNSKPTLVLDESCIKEHDFDISLIGKLSYLGEMWVLLELDSIASKEKFLNHIGVGSWFTTMKQVTNSVVPNFQEDMQDDLSSDEESQDDVAENKADKNEINEKNTPHPKTLTNSRPLPDFEEYVVSTLDVSHMNNDLFFGITIPENNSEASSLDVIPTVVQTAAPNSEHITKWTKENTLDNIIGELERPVSTRLQLYEQALFCYYDAFLTSVEPKNYKDALTQACWIEAMQEELHEFDHLEVKLDEMGGILKNKACLVTRGYCQEEGIDFEESFAPVARLDAIRIFLAYAAHMIVYQMDVKTTFLNGILREEVYVSQPDGFVDQDHLNHVYKLKKAHYGLKQAPRAWYDLLSKFLLSQEFSKGTVDPTLFIRRQGKDILLVQIYVDDIIFVFTTPELCDQFSKIMCSKFKMSMMGKISFFLGLQISQSPRGIFLNQSKYALESLKKYGMESSNPLDTPMVEKSKLDEDLQGKAVDPTHYRGMLTDYGLGFNKIPMYCDNKSAIALCCNNVQHSRSKHIDTRFHFIKEQVENGVVELYFVNTEYQLADIFTKPL</sequence>
<protein>
    <submittedName>
        <fullName evidence="4">Retrovirus-related pol polyprotein from transposon TNT 1-94</fullName>
    </submittedName>
</protein>
<reference evidence="4" key="2">
    <citation type="submission" date="2022-01" db="EMBL/GenBank/DDBJ databases">
        <authorList>
            <person name="Yamashiro T."/>
            <person name="Shiraishi A."/>
            <person name="Satake H."/>
            <person name="Nakayama K."/>
        </authorList>
    </citation>
    <scope>NUCLEOTIDE SEQUENCE</scope>
</reference>
<keyword evidence="5" id="KW-1185">Reference proteome</keyword>
<evidence type="ECO:0000313" key="4">
    <source>
        <dbReference type="EMBL" id="GJT35441.1"/>
    </source>
</evidence>
<dbReference type="Pfam" id="PF03194">
    <property type="entry name" value="LUC7"/>
    <property type="match status" value="1"/>
</dbReference>
<dbReference type="InterPro" id="IPR013103">
    <property type="entry name" value="RVT_2"/>
</dbReference>
<name>A0ABQ5D820_9ASTR</name>